<dbReference type="RefSeq" id="WP_148945333.1">
    <property type="nucleotide sequence ID" value="NZ_VTEH01000001.1"/>
</dbReference>
<evidence type="ECO:0000259" key="3">
    <source>
        <dbReference type="Pfam" id="PF18915"/>
    </source>
</evidence>
<feature type="compositionally biased region" description="Acidic residues" evidence="1">
    <location>
        <begin position="145"/>
        <end position="161"/>
    </location>
</feature>
<name>A0A5D4KLY3_9BACI</name>
<accession>A0A5D4KLY3</accession>
<feature type="signal peptide" evidence="2">
    <location>
        <begin position="1"/>
        <end position="29"/>
    </location>
</feature>
<comment type="caution">
    <text evidence="4">The sequence shown here is derived from an EMBL/GenBank/DDBJ whole genome shotgun (WGS) entry which is preliminary data.</text>
</comment>
<evidence type="ECO:0000256" key="2">
    <source>
        <dbReference type="SAM" id="SignalP"/>
    </source>
</evidence>
<organism evidence="4 5">
    <name type="scientific">Rossellomorea vietnamensis</name>
    <dbReference type="NCBI Taxonomy" id="218284"/>
    <lineage>
        <taxon>Bacteria</taxon>
        <taxon>Bacillati</taxon>
        <taxon>Bacillota</taxon>
        <taxon>Bacilli</taxon>
        <taxon>Bacillales</taxon>
        <taxon>Bacillaceae</taxon>
        <taxon>Rossellomorea</taxon>
    </lineage>
</organism>
<evidence type="ECO:0000256" key="1">
    <source>
        <dbReference type="SAM" id="MobiDB-lite"/>
    </source>
</evidence>
<dbReference type="Pfam" id="PF18915">
    <property type="entry name" value="DUF5667"/>
    <property type="match status" value="1"/>
</dbReference>
<feature type="region of interest" description="Disordered" evidence="1">
    <location>
        <begin position="232"/>
        <end position="399"/>
    </location>
</feature>
<keyword evidence="2" id="KW-0732">Signal</keyword>
<sequence>MSKQSKVRRTSLAILTAGTLSFSSTYANANENDTETFETVDFQDVSKEQPDTIMNDEAVMGSVQEKRKSLDDVKESPSLLPGDFFYFTKVVLEKIQLAFTADDVKEAKLLAGFAAERLSEALALLEEGEEEKAIEMIEKALQGMEDADKDVDEPAELEAEEDRQKDEVTENAGQGEEAESDDTLVELEEIMARNIIALKAAMEKVKNPTAKAALKKNIGKSYAKLAEKIAESAEIKEDEELGLEEEPEAVTEPETVETEVTEEASEEPAVEEEDTAAVDSTEETQASIPVPSVKKAEKEQKKAHQKQEKAQQKADKEKNKAEREMERVRLKAEREAEKEKIKANHGAQKEKVRAEREKQKAERKAAKEAKEAKEAGKKEDKENKGKGHGNKENKGNGNQ</sequence>
<reference evidence="4 5" key="1">
    <citation type="submission" date="2019-08" db="EMBL/GenBank/DDBJ databases">
        <title>Bacillus genomes from the desert of Cuatro Cienegas, Coahuila.</title>
        <authorList>
            <person name="Olmedo-Alvarez G."/>
        </authorList>
    </citation>
    <scope>NUCLEOTIDE SEQUENCE [LARGE SCALE GENOMIC DNA]</scope>
    <source>
        <strain evidence="4 5">CH40_1T</strain>
    </source>
</reference>
<feature type="region of interest" description="Disordered" evidence="1">
    <location>
        <begin position="145"/>
        <end position="184"/>
    </location>
</feature>
<feature type="compositionally biased region" description="Acidic residues" evidence="1">
    <location>
        <begin position="236"/>
        <end position="282"/>
    </location>
</feature>
<feature type="domain" description="DUF5667" evidence="3">
    <location>
        <begin position="79"/>
        <end position="170"/>
    </location>
</feature>
<evidence type="ECO:0000313" key="5">
    <source>
        <dbReference type="Proteomes" id="UP000323317"/>
    </source>
</evidence>
<proteinExistence type="predicted"/>
<dbReference type="Proteomes" id="UP000323317">
    <property type="component" value="Unassembled WGS sequence"/>
</dbReference>
<dbReference type="AlphaFoldDB" id="A0A5D4KLY3"/>
<evidence type="ECO:0000313" key="4">
    <source>
        <dbReference type="EMBL" id="TYR77745.1"/>
    </source>
</evidence>
<dbReference type="EMBL" id="VTEH01000001">
    <property type="protein sequence ID" value="TYR77745.1"/>
    <property type="molecule type" value="Genomic_DNA"/>
</dbReference>
<gene>
    <name evidence="4" type="ORF">FZC79_02715</name>
</gene>
<dbReference type="InterPro" id="IPR043725">
    <property type="entry name" value="DUF5667"/>
</dbReference>
<feature type="chain" id="PRO_5022936479" description="DUF5667 domain-containing protein" evidence="2">
    <location>
        <begin position="30"/>
        <end position="399"/>
    </location>
</feature>
<protein>
    <recommendedName>
        <fullName evidence="3">DUF5667 domain-containing protein</fullName>
    </recommendedName>
</protein>
<feature type="compositionally biased region" description="Basic and acidic residues" evidence="1">
    <location>
        <begin position="294"/>
        <end position="399"/>
    </location>
</feature>